<evidence type="ECO:0008006" key="3">
    <source>
        <dbReference type="Google" id="ProtNLM"/>
    </source>
</evidence>
<dbReference type="Proteomes" id="UP000182466">
    <property type="component" value="Unassembled WGS sequence"/>
</dbReference>
<protein>
    <recommendedName>
        <fullName evidence="3">4-oxalocrotonate tautomerase</fullName>
    </recommendedName>
</protein>
<name>A0A1I6YFM0_9RHOB</name>
<reference evidence="1 2" key="1">
    <citation type="submission" date="2016-10" db="EMBL/GenBank/DDBJ databases">
        <authorList>
            <person name="de Groot N.N."/>
        </authorList>
    </citation>
    <scope>NUCLEOTIDE SEQUENCE [LARGE SCALE GENOMIC DNA]</scope>
    <source>
        <strain evidence="1 2">CGMCC 1.10959</strain>
    </source>
</reference>
<evidence type="ECO:0000313" key="1">
    <source>
        <dbReference type="EMBL" id="SFT49198.1"/>
    </source>
</evidence>
<gene>
    <name evidence="1" type="ORF">SAMN05216236_102185</name>
</gene>
<proteinExistence type="predicted"/>
<dbReference type="STRING" id="999627.SAMN05216236_102185"/>
<dbReference type="AlphaFoldDB" id="A0A1I6YFM0"/>
<sequence>MPSMEIQVLETVFSATEKAEMIRCVADAVGGGRIAGSMPRGATMIMVAIAS</sequence>
<dbReference type="EMBL" id="FPAW01000002">
    <property type="protein sequence ID" value="SFT49198.1"/>
    <property type="molecule type" value="Genomic_DNA"/>
</dbReference>
<evidence type="ECO:0000313" key="2">
    <source>
        <dbReference type="Proteomes" id="UP000182466"/>
    </source>
</evidence>
<organism evidence="1 2">
    <name type="scientific">Sedimentitalea nanhaiensis</name>
    <dbReference type="NCBI Taxonomy" id="999627"/>
    <lineage>
        <taxon>Bacteria</taxon>
        <taxon>Pseudomonadati</taxon>
        <taxon>Pseudomonadota</taxon>
        <taxon>Alphaproteobacteria</taxon>
        <taxon>Rhodobacterales</taxon>
        <taxon>Paracoccaceae</taxon>
        <taxon>Sedimentitalea</taxon>
    </lineage>
</organism>
<keyword evidence="2" id="KW-1185">Reference proteome</keyword>
<accession>A0A1I6YFM0</accession>